<dbReference type="SUPFAM" id="SSF52540">
    <property type="entry name" value="P-loop containing nucleoside triphosphate hydrolases"/>
    <property type="match status" value="2"/>
</dbReference>
<proteinExistence type="inferred from homology"/>
<dbReference type="InterPro" id="IPR045199">
    <property type="entry name" value="ATAD2-like"/>
</dbReference>
<dbReference type="GO" id="GO:0016887">
    <property type="term" value="F:ATP hydrolysis activity"/>
    <property type="evidence" value="ECO:0007669"/>
    <property type="project" value="InterPro"/>
</dbReference>
<dbReference type="PRINTS" id="PR00503">
    <property type="entry name" value="BROMODOMAIN"/>
</dbReference>
<dbReference type="PANTHER" id="PTHR23069:SF0">
    <property type="entry name" value="TAT-BINDING HOMOLOG 7"/>
    <property type="match status" value="1"/>
</dbReference>
<dbReference type="InterPro" id="IPR036427">
    <property type="entry name" value="Bromodomain-like_sf"/>
</dbReference>
<dbReference type="Pfam" id="PF17862">
    <property type="entry name" value="AAA_lid_3"/>
    <property type="match status" value="1"/>
</dbReference>
<dbReference type="Proteomes" id="UP000316759">
    <property type="component" value="Unassembled WGS sequence"/>
</dbReference>
<dbReference type="PROSITE" id="PS00674">
    <property type="entry name" value="AAA"/>
    <property type="match status" value="1"/>
</dbReference>
<organism evidence="8 9">
    <name type="scientific">Fasciola gigantica</name>
    <name type="common">Giant liver fluke</name>
    <dbReference type="NCBI Taxonomy" id="46835"/>
    <lineage>
        <taxon>Eukaryota</taxon>
        <taxon>Metazoa</taxon>
        <taxon>Spiralia</taxon>
        <taxon>Lophotrochozoa</taxon>
        <taxon>Platyhelminthes</taxon>
        <taxon>Trematoda</taxon>
        <taxon>Digenea</taxon>
        <taxon>Plagiorchiida</taxon>
        <taxon>Echinostomata</taxon>
        <taxon>Echinostomatoidea</taxon>
        <taxon>Fasciolidae</taxon>
        <taxon>Fasciola</taxon>
    </lineage>
</organism>
<dbReference type="InterPro" id="IPR003960">
    <property type="entry name" value="ATPase_AAA_CS"/>
</dbReference>
<dbReference type="SUPFAM" id="SSF47370">
    <property type="entry name" value="Bromodomain"/>
    <property type="match status" value="1"/>
</dbReference>
<feature type="region of interest" description="Disordered" evidence="6">
    <location>
        <begin position="107"/>
        <end position="188"/>
    </location>
</feature>
<feature type="compositionally biased region" description="Polar residues" evidence="6">
    <location>
        <begin position="162"/>
        <end position="185"/>
    </location>
</feature>
<evidence type="ECO:0000256" key="6">
    <source>
        <dbReference type="SAM" id="MobiDB-lite"/>
    </source>
</evidence>
<keyword evidence="2" id="KW-0547">Nucleotide-binding</keyword>
<dbReference type="Gene3D" id="3.40.50.300">
    <property type="entry name" value="P-loop containing nucleotide triphosphate hydrolases"/>
    <property type="match status" value="2"/>
</dbReference>
<evidence type="ECO:0000256" key="1">
    <source>
        <dbReference type="ARBA" id="ARBA00006914"/>
    </source>
</evidence>
<dbReference type="GO" id="GO:0042393">
    <property type="term" value="F:histone binding"/>
    <property type="evidence" value="ECO:0007669"/>
    <property type="project" value="TreeGrafter"/>
</dbReference>
<dbReference type="InterPro" id="IPR003959">
    <property type="entry name" value="ATPase_AAA_core"/>
</dbReference>
<feature type="compositionally biased region" description="Basic residues" evidence="6">
    <location>
        <begin position="1"/>
        <end position="11"/>
    </location>
</feature>
<dbReference type="Gene3D" id="1.20.920.10">
    <property type="entry name" value="Bromodomain-like"/>
    <property type="match status" value="1"/>
</dbReference>
<comment type="similarity">
    <text evidence="1">Belongs to the AAA ATPase family.</text>
</comment>
<dbReference type="GO" id="GO:0045815">
    <property type="term" value="P:transcription initiation-coupled chromatin remodeling"/>
    <property type="evidence" value="ECO:0007669"/>
    <property type="project" value="TreeGrafter"/>
</dbReference>
<feature type="compositionally biased region" description="Low complexity" evidence="6">
    <location>
        <begin position="16"/>
        <end position="29"/>
    </location>
</feature>
<keyword evidence="9" id="KW-1185">Reference proteome</keyword>
<dbReference type="GO" id="GO:0005634">
    <property type="term" value="C:nucleus"/>
    <property type="evidence" value="ECO:0007669"/>
    <property type="project" value="TreeGrafter"/>
</dbReference>
<dbReference type="InterPro" id="IPR027417">
    <property type="entry name" value="P-loop_NTPase"/>
</dbReference>
<comment type="caution">
    <text evidence="8">The sequence shown here is derived from an EMBL/GenBank/DDBJ whole genome shotgun (WGS) entry which is preliminary data.</text>
</comment>
<dbReference type="InterPro" id="IPR041569">
    <property type="entry name" value="AAA_lid_3"/>
</dbReference>
<dbReference type="FunFam" id="3.40.50.300:FF:000061">
    <property type="entry name" value="ATPase family, AAA domain-containing 2"/>
    <property type="match status" value="1"/>
</dbReference>
<sequence>MGRPRKRRSGQHHFGEFSSAESSGAFEGSFDSETKNPGGRKHARYAHEKTSHRMESGGRLTRSSRRSVSDARVTAHRISDEIQSGISPFAPDDSVLSQHPVDLDLLDDSKPSSPAQHKEIAESPIGRTIRRRRQTPDRLVHFNDDSNDSMGASRNAFPDARATTQGRLSPRTQLSDSSVSPNSNIIHRLRPRPPEAMLRYSVTRPYRSSHLSPRELKRERHKKRALKERILRRSSITRHTMTRLRNADSIADEAAASDEETHQDEDECAEDGERIKTDTRRYPVRNRRHTDVYQGTGKTLLARALANECTRMINSGSNHNDSISRRPIAFFMRKGADCLSKWVGESERQLRLLFDQAYRMRPSIIFFDEIDGLAPVRSSRQDQVHSSIVSTLLSLMDGLDQRAEVVIIGATNRPDSIDPALRRPGRFDREFTFGLPCEPVRQRILELLQQLAHATSNFSGADLKALATEACLSCLRRQYPQVYKSRVKLALEQRYLVVSREDWIRALQVVRPSSDRSDMDVSALSGLQPSASALAATKRTMLSPQLAPLLSSTVNQIVELFRIAFKPISLESVTRSAVDLVNPDSSVCLPSVLLSSPKLLLSGDLPDHLVSAVWHRLELVQVFTLNLANLVAFPSSVGMCPEAALAQILSAVKRSMLCPDQNLRPEAAIKATTGVVLFIPQVDTLLRRLPHLTAVYLVDRLQSLMNDLVAETVHCALPLVDSPVGLSDLSQAVSQPARRLLLVATVKKRIPNRPRPLKRNIPTSVTSSPTQRITDVRTTPGLNVSVMTATTPIQGTVTARRSNENWSPIRQFNPNFGLASSVPAQQQQQQKVEKLCNGIACTRRTSVGSGRSSLRSPNVILDTTAVSMRPAAGEQQITSRLGNTVDVDILALNGGSDYPSDADDSLSDGVSSSGTSLDACNPLTSVGRQRSAESAFSSQISQVRATGTRGSASLLASHKISRSARLLNRLFSWGSTVEFHVNAPSKSDREAYFAPILIQWAQTVGSKNSGTICSSNLRAQDGRPPSPIPVPENPDGFSADKRPSELSREELLEVERQEAQLFRRLRQVLRRVVAHLARHRRFAVFSRPVQVDEAPDYYEVIKHPMDLGTIRDRIDADRYHDVDDFMKDIELIYYNALEYNPANVPRSRDIRSRASEFWDEACLQLEEELDPRDLNERCKEATEAKKLRANTALANRTAHQSHTTNSAEDNNSIRSHSCELNHSKGQGLGAAELRVKLHPMPLGGRYSRRLHGEPPILEKEDVNLLGQIGARRSNPISQSLNTSDSSLRVKLGVDSSPVDIENSIYDAQLVKSALTDRLLSGSSLADIEPMTLDESVGFEHIGGHDDHIVALKESIILPLMYPEIFSSFGIDPPRGVLFTGPPGKSLQMILYVCKLPVFC</sequence>
<keyword evidence="3" id="KW-0067">ATP-binding</keyword>
<dbReference type="InterPro" id="IPR001487">
    <property type="entry name" value="Bromodomain"/>
</dbReference>
<feature type="compositionally biased region" description="Basic and acidic residues" evidence="6">
    <location>
        <begin position="45"/>
        <end position="56"/>
    </location>
</feature>
<feature type="region of interest" description="Disordered" evidence="6">
    <location>
        <begin position="1192"/>
        <end position="1221"/>
    </location>
</feature>
<dbReference type="STRING" id="46835.A0A504Y606"/>
<evidence type="ECO:0000256" key="3">
    <source>
        <dbReference type="ARBA" id="ARBA00022840"/>
    </source>
</evidence>
<dbReference type="GO" id="GO:0005524">
    <property type="term" value="F:ATP binding"/>
    <property type="evidence" value="ECO:0007669"/>
    <property type="project" value="UniProtKB-KW"/>
</dbReference>
<evidence type="ECO:0000256" key="2">
    <source>
        <dbReference type="ARBA" id="ARBA00022741"/>
    </source>
</evidence>
<evidence type="ECO:0000313" key="8">
    <source>
        <dbReference type="EMBL" id="TPP56484.1"/>
    </source>
</evidence>
<dbReference type="OrthoDB" id="5421at2759"/>
<feature type="compositionally biased region" description="Polar residues" evidence="6">
    <location>
        <begin position="761"/>
        <end position="772"/>
    </location>
</feature>
<dbReference type="PROSITE" id="PS50014">
    <property type="entry name" value="BROMODOMAIN_2"/>
    <property type="match status" value="1"/>
</dbReference>
<reference evidence="8 9" key="1">
    <citation type="submission" date="2019-04" db="EMBL/GenBank/DDBJ databases">
        <title>Annotation for the trematode Fasciola gigantica.</title>
        <authorList>
            <person name="Choi Y.-J."/>
        </authorList>
    </citation>
    <scope>NUCLEOTIDE SEQUENCE [LARGE SCALE GENOMIC DNA]</scope>
    <source>
        <strain evidence="8">Uganda_cow_1</strain>
    </source>
</reference>
<dbReference type="Gene3D" id="1.10.8.60">
    <property type="match status" value="1"/>
</dbReference>
<dbReference type="GO" id="GO:0006334">
    <property type="term" value="P:nucleosome assembly"/>
    <property type="evidence" value="ECO:0007669"/>
    <property type="project" value="TreeGrafter"/>
</dbReference>
<feature type="domain" description="Bromo" evidence="7">
    <location>
        <begin position="1077"/>
        <end position="1147"/>
    </location>
</feature>
<feature type="compositionally biased region" description="Polar residues" evidence="6">
    <location>
        <begin position="1192"/>
        <end position="1215"/>
    </location>
</feature>
<feature type="region of interest" description="Disordered" evidence="6">
    <location>
        <begin position="753"/>
        <end position="772"/>
    </location>
</feature>
<accession>A0A504Y606</accession>
<feature type="region of interest" description="Disordered" evidence="6">
    <location>
        <begin position="1017"/>
        <end position="1042"/>
    </location>
</feature>
<dbReference type="GO" id="GO:0003682">
    <property type="term" value="F:chromatin binding"/>
    <property type="evidence" value="ECO:0007669"/>
    <property type="project" value="TreeGrafter"/>
</dbReference>
<name>A0A504Y606_FASGI</name>
<dbReference type="GO" id="GO:0006337">
    <property type="term" value="P:nucleosome disassembly"/>
    <property type="evidence" value="ECO:0007669"/>
    <property type="project" value="TreeGrafter"/>
</dbReference>
<dbReference type="SMART" id="SM00297">
    <property type="entry name" value="BROMO"/>
    <property type="match status" value="1"/>
</dbReference>
<gene>
    <name evidence="8" type="ORF">FGIG_08561</name>
</gene>
<evidence type="ECO:0000256" key="5">
    <source>
        <dbReference type="PROSITE-ProRule" id="PRU00035"/>
    </source>
</evidence>
<dbReference type="Pfam" id="PF00004">
    <property type="entry name" value="AAA"/>
    <property type="match status" value="1"/>
</dbReference>
<evidence type="ECO:0000256" key="4">
    <source>
        <dbReference type="ARBA" id="ARBA00023117"/>
    </source>
</evidence>
<dbReference type="PANTHER" id="PTHR23069">
    <property type="entry name" value="AAA DOMAIN-CONTAINING"/>
    <property type="match status" value="1"/>
</dbReference>
<protein>
    <submittedName>
        <fullName evidence="8">ATAD2</fullName>
    </submittedName>
</protein>
<keyword evidence="4 5" id="KW-0103">Bromodomain</keyword>
<evidence type="ECO:0000313" key="9">
    <source>
        <dbReference type="Proteomes" id="UP000316759"/>
    </source>
</evidence>
<dbReference type="InterPro" id="IPR003593">
    <property type="entry name" value="AAA+_ATPase"/>
</dbReference>
<feature type="compositionally biased region" description="Basic and acidic residues" evidence="6">
    <location>
        <begin position="134"/>
        <end position="144"/>
    </location>
</feature>
<dbReference type="SMART" id="SM00382">
    <property type="entry name" value="AAA"/>
    <property type="match status" value="1"/>
</dbReference>
<evidence type="ECO:0000259" key="7">
    <source>
        <dbReference type="PROSITE" id="PS50014"/>
    </source>
</evidence>
<dbReference type="EMBL" id="SUNJ01014428">
    <property type="protein sequence ID" value="TPP56484.1"/>
    <property type="molecule type" value="Genomic_DNA"/>
</dbReference>
<dbReference type="Pfam" id="PF00439">
    <property type="entry name" value="Bromodomain"/>
    <property type="match status" value="1"/>
</dbReference>
<feature type="region of interest" description="Disordered" evidence="6">
    <location>
        <begin position="1"/>
        <end position="93"/>
    </location>
</feature>